<organism evidence="9 10">
    <name type="scientific">Inquilinus ginsengisoli</name>
    <dbReference type="NCBI Taxonomy" id="363840"/>
    <lineage>
        <taxon>Bacteria</taxon>
        <taxon>Pseudomonadati</taxon>
        <taxon>Pseudomonadota</taxon>
        <taxon>Alphaproteobacteria</taxon>
        <taxon>Rhodospirillales</taxon>
        <taxon>Rhodospirillaceae</taxon>
        <taxon>Inquilinus</taxon>
    </lineage>
</organism>
<evidence type="ECO:0000313" key="9">
    <source>
        <dbReference type="EMBL" id="MDR6289597.1"/>
    </source>
</evidence>
<dbReference type="Gene3D" id="1.10.3720.10">
    <property type="entry name" value="MetI-like"/>
    <property type="match status" value="1"/>
</dbReference>
<accession>A0ABU1JLV3</accession>
<dbReference type="PANTHER" id="PTHR32243">
    <property type="entry name" value="MALTOSE TRANSPORT SYSTEM PERMEASE-RELATED"/>
    <property type="match status" value="1"/>
</dbReference>
<proteinExistence type="inferred from homology"/>
<protein>
    <submittedName>
        <fullName evidence="9">Multiple sugar transport system permease protein</fullName>
    </submittedName>
</protein>
<keyword evidence="3" id="KW-1003">Cell membrane</keyword>
<gene>
    <name evidence="9" type="ORF">E9232_002112</name>
</gene>
<evidence type="ECO:0000256" key="1">
    <source>
        <dbReference type="ARBA" id="ARBA00004651"/>
    </source>
</evidence>
<dbReference type="SUPFAM" id="SSF161098">
    <property type="entry name" value="MetI-like"/>
    <property type="match status" value="1"/>
</dbReference>
<dbReference type="InterPro" id="IPR000515">
    <property type="entry name" value="MetI-like"/>
</dbReference>
<keyword evidence="5 7" id="KW-1133">Transmembrane helix</keyword>
<evidence type="ECO:0000256" key="2">
    <source>
        <dbReference type="ARBA" id="ARBA00022448"/>
    </source>
</evidence>
<evidence type="ECO:0000259" key="8">
    <source>
        <dbReference type="PROSITE" id="PS50928"/>
    </source>
</evidence>
<keyword evidence="4 7" id="KW-0812">Transmembrane</keyword>
<keyword evidence="9" id="KW-0762">Sugar transport</keyword>
<feature type="transmembrane region" description="Helical" evidence="7">
    <location>
        <begin position="255"/>
        <end position="276"/>
    </location>
</feature>
<dbReference type="Proteomes" id="UP001262410">
    <property type="component" value="Unassembled WGS sequence"/>
</dbReference>
<dbReference type="PANTHER" id="PTHR32243:SF18">
    <property type="entry name" value="INNER MEMBRANE ABC TRANSPORTER PERMEASE PROTEIN YCJP"/>
    <property type="match status" value="1"/>
</dbReference>
<feature type="transmembrane region" description="Helical" evidence="7">
    <location>
        <begin position="193"/>
        <end position="215"/>
    </location>
</feature>
<name>A0ABU1JLV3_9PROT</name>
<dbReference type="Pfam" id="PF00528">
    <property type="entry name" value="BPD_transp_1"/>
    <property type="match status" value="1"/>
</dbReference>
<dbReference type="CDD" id="cd06261">
    <property type="entry name" value="TM_PBP2"/>
    <property type="match status" value="1"/>
</dbReference>
<feature type="transmembrane region" description="Helical" evidence="7">
    <location>
        <begin position="152"/>
        <end position="172"/>
    </location>
</feature>
<dbReference type="InterPro" id="IPR050901">
    <property type="entry name" value="BP-dep_ABC_trans_perm"/>
</dbReference>
<evidence type="ECO:0000256" key="7">
    <source>
        <dbReference type="RuleBase" id="RU363032"/>
    </source>
</evidence>
<comment type="caution">
    <text evidence="9">The sequence shown here is derived from an EMBL/GenBank/DDBJ whole genome shotgun (WGS) entry which is preliminary data.</text>
</comment>
<keyword evidence="6 7" id="KW-0472">Membrane</keyword>
<keyword evidence="2 7" id="KW-0813">Transport</keyword>
<dbReference type="PROSITE" id="PS50928">
    <property type="entry name" value="ABC_TM1"/>
    <property type="match status" value="1"/>
</dbReference>
<dbReference type="RefSeq" id="WP_309793879.1">
    <property type="nucleotide sequence ID" value="NZ_JAVDPW010000003.1"/>
</dbReference>
<comment type="similarity">
    <text evidence="7">Belongs to the binding-protein-dependent transport system permease family.</text>
</comment>
<evidence type="ECO:0000256" key="4">
    <source>
        <dbReference type="ARBA" id="ARBA00022692"/>
    </source>
</evidence>
<feature type="transmembrane region" description="Helical" evidence="7">
    <location>
        <begin position="117"/>
        <end position="140"/>
    </location>
</feature>
<feature type="domain" description="ABC transmembrane type-1" evidence="8">
    <location>
        <begin position="82"/>
        <end position="271"/>
    </location>
</feature>
<reference evidence="9 10" key="1">
    <citation type="submission" date="2023-07" db="EMBL/GenBank/DDBJ databases">
        <title>Sorghum-associated microbial communities from plants grown in Nebraska, USA.</title>
        <authorList>
            <person name="Schachtman D."/>
        </authorList>
    </citation>
    <scope>NUCLEOTIDE SEQUENCE [LARGE SCALE GENOMIC DNA]</scope>
    <source>
        <strain evidence="9 10">584</strain>
    </source>
</reference>
<evidence type="ECO:0000313" key="10">
    <source>
        <dbReference type="Proteomes" id="UP001262410"/>
    </source>
</evidence>
<evidence type="ECO:0000256" key="3">
    <source>
        <dbReference type="ARBA" id="ARBA00022475"/>
    </source>
</evidence>
<feature type="transmembrane region" description="Helical" evidence="7">
    <location>
        <begin position="82"/>
        <end position="105"/>
    </location>
</feature>
<feature type="transmembrane region" description="Helical" evidence="7">
    <location>
        <begin position="21"/>
        <end position="42"/>
    </location>
</feature>
<sequence length="286" mass="31546">MTQTLTTRRAIPRRRRRRPAIGRFVFLGLFMLFVLAPIYWMFVTSIKPSDDYLAIPPVWFPAEPTTVHYTAALFAYRGLQGIVNSLVVSLAATVLSVLVGTSMAYSLARFNTGGKHLSFWILSQRFLPPIAVVLPIFLIYRSVGLHDTRLGLIIAYTVFTLPVSVWMMLAYFRSMPRSMEDAALVDGCTQWQAFWQVAVPLAAPGIVAAAVFAFIACWTEFFFALVLTSRSAFTLPTVFRAFLGFQGAQYGEASALAIVSLAPSIALGVLAQRHLVRGLTLGAVRG</sequence>
<evidence type="ECO:0000256" key="5">
    <source>
        <dbReference type="ARBA" id="ARBA00022989"/>
    </source>
</evidence>
<dbReference type="InterPro" id="IPR035906">
    <property type="entry name" value="MetI-like_sf"/>
</dbReference>
<dbReference type="EMBL" id="JAVDPW010000003">
    <property type="protein sequence ID" value="MDR6289597.1"/>
    <property type="molecule type" value="Genomic_DNA"/>
</dbReference>
<comment type="subcellular location">
    <subcellularLocation>
        <location evidence="1 7">Cell membrane</location>
        <topology evidence="1 7">Multi-pass membrane protein</topology>
    </subcellularLocation>
</comment>
<evidence type="ECO:0000256" key="6">
    <source>
        <dbReference type="ARBA" id="ARBA00023136"/>
    </source>
</evidence>
<keyword evidence="10" id="KW-1185">Reference proteome</keyword>
<feature type="transmembrane region" description="Helical" evidence="7">
    <location>
        <begin position="221"/>
        <end position="243"/>
    </location>
</feature>